<name>A0A0J9EAL0_9RHOB</name>
<dbReference type="PATRIC" id="fig|1675527.3.peg.4844"/>
<proteinExistence type="predicted"/>
<dbReference type="EMBL" id="LFTY01000002">
    <property type="protein sequence ID" value="KMW59646.1"/>
    <property type="molecule type" value="Genomic_DNA"/>
</dbReference>
<comment type="caution">
    <text evidence="1">The sequence shown here is derived from an EMBL/GenBank/DDBJ whole genome shotgun (WGS) entry which is preliminary data.</text>
</comment>
<keyword evidence="2" id="KW-1185">Reference proteome</keyword>
<organism evidence="1 2">
    <name type="scientific">Candidatus Rhodobacter oscarellae</name>
    <dbReference type="NCBI Taxonomy" id="1675527"/>
    <lineage>
        <taxon>Bacteria</taxon>
        <taxon>Pseudomonadati</taxon>
        <taxon>Pseudomonadota</taxon>
        <taxon>Alphaproteobacteria</taxon>
        <taxon>Rhodobacterales</taxon>
        <taxon>Rhodobacter group</taxon>
        <taxon>Rhodobacter</taxon>
    </lineage>
</organism>
<protein>
    <submittedName>
        <fullName evidence="1">Uncharacterized protein</fullName>
    </submittedName>
</protein>
<sequence length="124" mass="13116">MFAQSKPGNLGRGRLPAELFPDVTGSQIANVHSSILNRSNSNSVLNLAKTIASRSICAGRRAVADDRKRTRTTKPEDINKIIVASGGQVLGADVSDLNIQSKPIPTVDWAATNKGGVSVYLKCA</sequence>
<evidence type="ECO:0000313" key="2">
    <source>
        <dbReference type="Proteomes" id="UP000037178"/>
    </source>
</evidence>
<dbReference type="Proteomes" id="UP000037178">
    <property type="component" value="Unassembled WGS sequence"/>
</dbReference>
<reference evidence="1 2" key="1">
    <citation type="submission" date="2015-06" db="EMBL/GenBank/DDBJ databases">
        <title>Draft genome sequence of an Alphaproteobacteria species associated to the Mediterranean sponge Oscarella lobularis.</title>
        <authorList>
            <person name="Jourda C."/>
            <person name="Santini S."/>
            <person name="Claverie J.-M."/>
        </authorList>
    </citation>
    <scope>NUCLEOTIDE SEQUENCE [LARGE SCALE GENOMIC DNA]</scope>
    <source>
        <strain evidence="1">IGS</strain>
    </source>
</reference>
<evidence type="ECO:0000313" key="1">
    <source>
        <dbReference type="EMBL" id="KMW59646.1"/>
    </source>
</evidence>
<accession>A0A0J9EAL0</accession>
<dbReference type="AlphaFoldDB" id="A0A0J9EAL0"/>
<gene>
    <name evidence="1" type="ORF">AIOL_004628</name>
</gene>